<sequence length="857" mass="90832">MGGGHLKKALSTSLDTLAHQLFHRTVVADLIDDIALAHLKRLVLHRQIEGDGLAAESGYLLLAGADGHLGHRAVLQGLLGHILLSLQQPTGVLSFTGGHRHGDRATLRRFGNGGQDIPGQKHPAQIALYGYTRLCLFQNSIHGALGECDLQAGGLTVHLGRDGNDLRLAFHCILDHRFDLFFGKLHLGVAVLIHIGPRLHIHGWNVRLFRLLVKVLLGQRGFRAVNFTLAGLRVRQNLHGVHIDLVGLQNLVVVLAPQLGHGPGKGALVTHVHDTGTAPGGIVCVQVCAISPDGELPAHDLAVRHLPVRSAHAGEVVVHAVHPAGHVVVIKLAQCLIAAVTHVDGAGMVQDVLWDFGFGLVHRLHTGQVEAVGNASGVLPVVAVLSEQVGNDHAGGGTVIHSDQGRLNQIAQTQGVCVHRHRHLDPSGVVSRDGLHSGQRLVQGRDDVIFDEVLGGQSGVDIRNSLLICGHQLFPVCFAVVAFLILVKCFFQVVQGRFPVILHLRVVGGHGAGALRPLGVEHDAFPRHPGGIGIPLLALGTGRIIVPAAEGIAALGNTGHLGRIHLAEDGGGHGFQRVIFKRAALGVKGNGCVIHREVDRARAVFAIHGADAVYDAAQGGHTVGADFLAQVVGILIGVVEVGHNLIDPLLTVPLIDVAAVITVAREIVPSFARTVDKRIGDPVLVQPEESALGTICIIKVQPFQRQLRCGAAIPQVRVIIIFPCHEEQFAVGVAARHLERAGDVCGFYLVPGCTIVLVQAVGRPGVDLRVAHPVEGVELMFILFPLRPVPVVLVLPYGAAREDDHRVAGVAGLIQVVCFLIVNLLVIREAGGIHLAPGRAVVAVEKVRPAEAHPFGV</sequence>
<accession>A0A174MXK8</accession>
<evidence type="ECO:0000313" key="3">
    <source>
        <dbReference type="Proteomes" id="UP000095746"/>
    </source>
</evidence>
<dbReference type="AlphaFoldDB" id="A0A174MXK8"/>
<reference evidence="2 3" key="1">
    <citation type="submission" date="2015-09" db="EMBL/GenBank/DDBJ databases">
        <authorList>
            <consortium name="Pathogen Informatics"/>
        </authorList>
    </citation>
    <scope>NUCLEOTIDE SEQUENCE [LARGE SCALE GENOMIC DNA]</scope>
    <source>
        <strain evidence="2 3">2789STDY5608854</strain>
    </source>
</reference>
<name>A0A174MXK8_FLAPL</name>
<feature type="transmembrane region" description="Helical" evidence="1">
    <location>
        <begin position="473"/>
        <end position="491"/>
    </location>
</feature>
<dbReference type="EMBL" id="CYZT01000347">
    <property type="protein sequence ID" value="CUP41124.1"/>
    <property type="molecule type" value="Genomic_DNA"/>
</dbReference>
<gene>
    <name evidence="2" type="ORF">ERS852411_03102</name>
</gene>
<evidence type="ECO:0000313" key="2">
    <source>
        <dbReference type="EMBL" id="CUP41124.1"/>
    </source>
</evidence>
<keyword evidence="1" id="KW-0472">Membrane</keyword>
<keyword evidence="1" id="KW-0812">Transmembrane</keyword>
<dbReference type="Proteomes" id="UP000095746">
    <property type="component" value="Unassembled WGS sequence"/>
</dbReference>
<feature type="transmembrane region" description="Helical" evidence="1">
    <location>
        <begin position="806"/>
        <end position="827"/>
    </location>
</feature>
<keyword evidence="1" id="KW-1133">Transmembrane helix</keyword>
<protein>
    <submittedName>
        <fullName evidence="2">Uncharacterized protein</fullName>
    </submittedName>
</protein>
<proteinExistence type="predicted"/>
<organism evidence="2 3">
    <name type="scientific">Flavonifractor plautii</name>
    <name type="common">Fusobacterium plautii</name>
    <dbReference type="NCBI Taxonomy" id="292800"/>
    <lineage>
        <taxon>Bacteria</taxon>
        <taxon>Bacillati</taxon>
        <taxon>Bacillota</taxon>
        <taxon>Clostridia</taxon>
        <taxon>Eubacteriales</taxon>
        <taxon>Oscillospiraceae</taxon>
        <taxon>Flavonifractor</taxon>
    </lineage>
</organism>
<feature type="transmembrane region" description="Helical" evidence="1">
    <location>
        <begin position="779"/>
        <end position="800"/>
    </location>
</feature>
<evidence type="ECO:0000256" key="1">
    <source>
        <dbReference type="SAM" id="Phobius"/>
    </source>
</evidence>